<dbReference type="PANTHER" id="PTHR39339">
    <property type="entry name" value="SLR1444 PROTEIN"/>
    <property type="match status" value="1"/>
</dbReference>
<accession>A0A2T4N4C3</accession>
<evidence type="ECO:0000259" key="1">
    <source>
        <dbReference type="PROSITE" id="PS51708"/>
    </source>
</evidence>
<dbReference type="InterPro" id="IPR038186">
    <property type="entry name" value="CHAD_dom_sf"/>
</dbReference>
<gene>
    <name evidence="2" type="ORF">DAA48_07630</name>
</gene>
<dbReference type="SMART" id="SM00880">
    <property type="entry name" value="CHAD"/>
    <property type="match status" value="1"/>
</dbReference>
<dbReference type="Pfam" id="PF05235">
    <property type="entry name" value="CHAD"/>
    <property type="match status" value="1"/>
</dbReference>
<proteinExistence type="predicted"/>
<dbReference type="RefSeq" id="WP_107683010.1">
    <property type="nucleotide sequence ID" value="NZ_CAWQUB010000001.1"/>
</dbReference>
<name>A0A2T4N4C3_AERVE</name>
<dbReference type="PANTHER" id="PTHR39339:SF1">
    <property type="entry name" value="CHAD DOMAIN-CONTAINING PROTEIN"/>
    <property type="match status" value="1"/>
</dbReference>
<dbReference type="EMBL" id="PZKL01000017">
    <property type="protein sequence ID" value="PTH81691.1"/>
    <property type="molecule type" value="Genomic_DNA"/>
</dbReference>
<evidence type="ECO:0000313" key="3">
    <source>
        <dbReference type="Proteomes" id="UP000241986"/>
    </source>
</evidence>
<protein>
    <recommendedName>
        <fullName evidence="1">CHAD domain-containing protein</fullName>
    </recommendedName>
</protein>
<organism evidence="2 3">
    <name type="scientific">Aeromonas veronii</name>
    <dbReference type="NCBI Taxonomy" id="654"/>
    <lineage>
        <taxon>Bacteria</taxon>
        <taxon>Pseudomonadati</taxon>
        <taxon>Pseudomonadota</taxon>
        <taxon>Gammaproteobacteria</taxon>
        <taxon>Aeromonadales</taxon>
        <taxon>Aeromonadaceae</taxon>
        <taxon>Aeromonas</taxon>
    </lineage>
</organism>
<feature type="domain" description="CHAD" evidence="1">
    <location>
        <begin position="1"/>
        <end position="254"/>
    </location>
</feature>
<evidence type="ECO:0000313" key="2">
    <source>
        <dbReference type="EMBL" id="PTH81691.1"/>
    </source>
</evidence>
<dbReference type="PROSITE" id="PS51708">
    <property type="entry name" value="CHAD"/>
    <property type="match status" value="1"/>
</dbReference>
<dbReference type="AlphaFoldDB" id="A0A2T4N4C3"/>
<dbReference type="Gene3D" id="1.40.20.10">
    <property type="entry name" value="CHAD domain"/>
    <property type="match status" value="1"/>
</dbReference>
<reference evidence="2 3" key="1">
    <citation type="submission" date="2018-03" db="EMBL/GenBank/DDBJ databases">
        <title>Aeromonas veronii whole genome sequencing and analysis.</title>
        <authorList>
            <person name="Xie H."/>
            <person name="Liu T."/>
            <person name="Wang K."/>
        </authorList>
    </citation>
    <scope>NUCLEOTIDE SEQUENCE [LARGE SCALE GENOMIC DNA]</scope>
    <source>
        <strain evidence="2 3">XH.VA.1</strain>
    </source>
</reference>
<comment type="caution">
    <text evidence="2">The sequence shown here is derived from an EMBL/GenBank/DDBJ whole genome shotgun (WGS) entry which is preliminary data.</text>
</comment>
<sequence>MDADKESLLLTQATSWVARYQEAARAVREEASEPAVHGYRIAARRLLALLALWRPLAYHPELERRLLRSVGRLSALRDAQVYAERFGKPPASTGNTHKSACRVPLLSRRLARWLAAVAQVPDARALASLYQQHLALRLDEAQSALDEPIPCVEKSAGSRQQQLRRWHRLRLEIKQARYGVELLLDLGSGDPGWLSTLTHWQERLGQLQDWRQWRRRLRAEQGGTHKQTKLRQQLKGKITTRLRQLDCQQAELVALKLAMQAGHNMNDMPSRLVRYSEQNASPANPGGG</sequence>
<dbReference type="InterPro" id="IPR007899">
    <property type="entry name" value="CHAD_dom"/>
</dbReference>
<dbReference type="Proteomes" id="UP000241986">
    <property type="component" value="Unassembled WGS sequence"/>
</dbReference>